<comment type="caution">
    <text evidence="10">The sequence shown here is derived from an EMBL/GenBank/DDBJ whole genome shotgun (WGS) entry which is preliminary data.</text>
</comment>
<organism evidence="10 11">
    <name type="scientific">Carnobacterium divergens DSM 20623</name>
    <dbReference type="NCBI Taxonomy" id="1449336"/>
    <lineage>
        <taxon>Bacteria</taxon>
        <taxon>Bacillati</taxon>
        <taxon>Bacillota</taxon>
        <taxon>Bacilli</taxon>
        <taxon>Lactobacillales</taxon>
        <taxon>Carnobacteriaceae</taxon>
        <taxon>Carnobacterium</taxon>
    </lineage>
</organism>
<keyword evidence="11" id="KW-1185">Reference proteome</keyword>
<dbReference type="NCBIfam" id="TIGR01297">
    <property type="entry name" value="CDF"/>
    <property type="match status" value="1"/>
</dbReference>
<dbReference type="PANTHER" id="PTHR43840:SF50">
    <property type="entry name" value="MANGANESE EFFLUX SYSTEM PROTEIN MNES"/>
    <property type="match status" value="1"/>
</dbReference>
<evidence type="ECO:0000313" key="10">
    <source>
        <dbReference type="EMBL" id="KRN56245.1"/>
    </source>
</evidence>
<proteinExistence type="inferred from homology"/>
<evidence type="ECO:0000256" key="5">
    <source>
        <dbReference type="ARBA" id="ARBA00022989"/>
    </source>
</evidence>
<dbReference type="GO" id="GO:0016020">
    <property type="term" value="C:membrane"/>
    <property type="evidence" value="ECO:0007669"/>
    <property type="project" value="UniProtKB-SubCell"/>
</dbReference>
<dbReference type="Gene3D" id="1.20.1510.10">
    <property type="entry name" value="Cation efflux protein transmembrane domain"/>
    <property type="match status" value="1"/>
</dbReference>
<evidence type="ECO:0000256" key="2">
    <source>
        <dbReference type="ARBA" id="ARBA00008114"/>
    </source>
</evidence>
<dbReference type="eggNOG" id="COG0053">
    <property type="taxonomic scope" value="Bacteria"/>
</dbReference>
<dbReference type="Proteomes" id="UP000051658">
    <property type="component" value="Unassembled WGS sequence"/>
</dbReference>
<name>A0A0R2I120_CARDV</name>
<dbReference type="SUPFAM" id="SSF161111">
    <property type="entry name" value="Cation efflux protein transmembrane domain-like"/>
    <property type="match status" value="1"/>
</dbReference>
<gene>
    <name evidence="10" type="ORF">IV74_GL001357</name>
</gene>
<evidence type="ECO:0000259" key="8">
    <source>
        <dbReference type="Pfam" id="PF01545"/>
    </source>
</evidence>
<dbReference type="Pfam" id="PF01545">
    <property type="entry name" value="Cation_efflux"/>
    <property type="match status" value="1"/>
</dbReference>
<protein>
    <submittedName>
        <fullName evidence="10">Cation efflux transporter</fullName>
    </submittedName>
</protein>
<dbReference type="InterPro" id="IPR002524">
    <property type="entry name" value="Cation_efflux"/>
</dbReference>
<dbReference type="InterPro" id="IPR058533">
    <property type="entry name" value="Cation_efflux_TM"/>
</dbReference>
<dbReference type="EMBL" id="JQBS01000032">
    <property type="protein sequence ID" value="KRN56245.1"/>
    <property type="molecule type" value="Genomic_DNA"/>
</dbReference>
<feature type="domain" description="Cation efflux protein transmembrane" evidence="8">
    <location>
        <begin position="25"/>
        <end position="216"/>
    </location>
</feature>
<comment type="similarity">
    <text evidence="2">Belongs to the cation diffusion facilitator (CDF) transporter (TC 2.A.4) family.</text>
</comment>
<keyword evidence="6 7" id="KW-0472">Membrane</keyword>
<sequence>MGVDKMGLMMEERYQELKIAERGAIVSIVAYLALSVAKLFIGNLAGSAALRADGLNNTTDIIASIAVLIGLRLARRPADDDHPYGHWKAETVASMVTSFIMLAVGLEVLYSAITKLIEGESVAPDPIAGYTAIASTFVMVAVYIYNRNLAKKIKSGALMAAAKDNLSDAWTSIGAAIAIFGSAFGMPWLDGLTAVIVALLILKTAIEIFRESAFSLSDGFNEEKLEEYKQAVLSINGVESVRTIKARNYGANTFVDVVIWTAPEMTVKHSHEITEEVEEMLLENFNVFDTKVHVEPSDIILPE</sequence>
<evidence type="ECO:0000256" key="7">
    <source>
        <dbReference type="SAM" id="Phobius"/>
    </source>
</evidence>
<dbReference type="InterPro" id="IPR050291">
    <property type="entry name" value="CDF_Transporter"/>
</dbReference>
<evidence type="ECO:0000259" key="9">
    <source>
        <dbReference type="Pfam" id="PF16916"/>
    </source>
</evidence>
<feature type="transmembrane region" description="Helical" evidence="7">
    <location>
        <begin position="166"/>
        <end position="185"/>
    </location>
</feature>
<evidence type="ECO:0000256" key="4">
    <source>
        <dbReference type="ARBA" id="ARBA00022692"/>
    </source>
</evidence>
<feature type="transmembrane region" description="Helical" evidence="7">
    <location>
        <begin position="127"/>
        <end position="145"/>
    </location>
</feature>
<evidence type="ECO:0000256" key="3">
    <source>
        <dbReference type="ARBA" id="ARBA00022448"/>
    </source>
</evidence>
<accession>A0A0R2I120</accession>
<dbReference type="Pfam" id="PF16916">
    <property type="entry name" value="ZT_dimer"/>
    <property type="match status" value="1"/>
</dbReference>
<dbReference type="PATRIC" id="fig|1449336.4.peg.1387"/>
<dbReference type="SUPFAM" id="SSF160240">
    <property type="entry name" value="Cation efflux protein cytoplasmic domain-like"/>
    <property type="match status" value="1"/>
</dbReference>
<dbReference type="InterPro" id="IPR036837">
    <property type="entry name" value="Cation_efflux_CTD_sf"/>
</dbReference>
<feature type="transmembrane region" description="Helical" evidence="7">
    <location>
        <begin position="54"/>
        <end position="71"/>
    </location>
</feature>
<dbReference type="GO" id="GO:0008324">
    <property type="term" value="F:monoatomic cation transmembrane transporter activity"/>
    <property type="evidence" value="ECO:0007669"/>
    <property type="project" value="InterPro"/>
</dbReference>
<dbReference type="InterPro" id="IPR027469">
    <property type="entry name" value="Cation_efflux_TMD_sf"/>
</dbReference>
<dbReference type="PANTHER" id="PTHR43840">
    <property type="entry name" value="MITOCHONDRIAL METAL TRANSPORTER 1-RELATED"/>
    <property type="match status" value="1"/>
</dbReference>
<keyword evidence="3" id="KW-0813">Transport</keyword>
<evidence type="ECO:0000256" key="1">
    <source>
        <dbReference type="ARBA" id="ARBA00004141"/>
    </source>
</evidence>
<dbReference type="InterPro" id="IPR027470">
    <property type="entry name" value="Cation_efflux_CTD"/>
</dbReference>
<comment type="subcellular location">
    <subcellularLocation>
        <location evidence="1">Membrane</location>
        <topology evidence="1">Multi-pass membrane protein</topology>
    </subcellularLocation>
</comment>
<keyword evidence="4 7" id="KW-0812">Transmembrane</keyword>
<keyword evidence="5 7" id="KW-1133">Transmembrane helix</keyword>
<reference evidence="10 11" key="1">
    <citation type="journal article" date="2015" name="Genome Announc.">
        <title>Expanding the biotechnology potential of lactobacilli through comparative genomics of 213 strains and associated genera.</title>
        <authorList>
            <person name="Sun Z."/>
            <person name="Harris H.M."/>
            <person name="McCann A."/>
            <person name="Guo C."/>
            <person name="Argimon S."/>
            <person name="Zhang W."/>
            <person name="Yang X."/>
            <person name="Jeffery I.B."/>
            <person name="Cooney J.C."/>
            <person name="Kagawa T.F."/>
            <person name="Liu W."/>
            <person name="Song Y."/>
            <person name="Salvetti E."/>
            <person name="Wrobel A."/>
            <person name="Rasinkangas P."/>
            <person name="Parkhill J."/>
            <person name="Rea M.C."/>
            <person name="O'Sullivan O."/>
            <person name="Ritari J."/>
            <person name="Douillard F.P."/>
            <person name="Paul Ross R."/>
            <person name="Yang R."/>
            <person name="Briner A.E."/>
            <person name="Felis G.E."/>
            <person name="de Vos W.M."/>
            <person name="Barrangou R."/>
            <person name="Klaenhammer T.R."/>
            <person name="Caufield P.W."/>
            <person name="Cui Y."/>
            <person name="Zhang H."/>
            <person name="O'Toole P.W."/>
        </authorList>
    </citation>
    <scope>NUCLEOTIDE SEQUENCE [LARGE SCALE GENOMIC DNA]</scope>
    <source>
        <strain evidence="10 11">DSM 20623</strain>
    </source>
</reference>
<feature type="transmembrane region" description="Helical" evidence="7">
    <location>
        <begin position="23"/>
        <end position="42"/>
    </location>
</feature>
<feature type="domain" description="Cation efflux protein cytoplasmic" evidence="9">
    <location>
        <begin position="222"/>
        <end position="296"/>
    </location>
</feature>
<evidence type="ECO:0000256" key="6">
    <source>
        <dbReference type="ARBA" id="ARBA00023136"/>
    </source>
</evidence>
<dbReference type="FunFam" id="1.20.1510.10:FF:000006">
    <property type="entry name" value="Divalent cation efflux transporter"/>
    <property type="match status" value="1"/>
</dbReference>
<evidence type="ECO:0000313" key="11">
    <source>
        <dbReference type="Proteomes" id="UP000051658"/>
    </source>
</evidence>
<feature type="transmembrane region" description="Helical" evidence="7">
    <location>
        <begin position="92"/>
        <end position="112"/>
    </location>
</feature>
<dbReference type="Gene3D" id="3.30.70.1350">
    <property type="entry name" value="Cation efflux protein, cytoplasmic domain"/>
    <property type="match status" value="1"/>
</dbReference>
<dbReference type="AlphaFoldDB" id="A0A0R2I120"/>